<keyword evidence="9 15" id="KW-0547">Nucleotide-binding</keyword>
<evidence type="ECO:0000256" key="13">
    <source>
        <dbReference type="ARBA" id="ARBA00033470"/>
    </source>
</evidence>
<evidence type="ECO:0000256" key="5">
    <source>
        <dbReference type="ARBA" id="ARBA00011996"/>
    </source>
</evidence>
<organism evidence="19 20">
    <name type="scientific">Paraburkholderia atlantica</name>
    <dbReference type="NCBI Taxonomy" id="2654982"/>
    <lineage>
        <taxon>Bacteria</taxon>
        <taxon>Pseudomonadati</taxon>
        <taxon>Pseudomonadota</taxon>
        <taxon>Betaproteobacteria</taxon>
        <taxon>Burkholderiales</taxon>
        <taxon>Burkholderiaceae</taxon>
        <taxon>Paraburkholderia</taxon>
    </lineage>
</organism>
<comment type="pathway">
    <text evidence="3 15">Carbohydrate biosynthesis; gluconeogenesis.</text>
</comment>
<gene>
    <name evidence="19" type="ORF">HDG40_007163</name>
</gene>
<dbReference type="RefSeq" id="WP_018433010.1">
    <property type="nucleotide sequence ID" value="NZ_JACHDD010000017.1"/>
</dbReference>
<dbReference type="PROSITE" id="PS00370">
    <property type="entry name" value="PEP_ENZYMES_PHOS_SITE"/>
    <property type="match status" value="1"/>
</dbReference>
<evidence type="ECO:0000313" key="19">
    <source>
        <dbReference type="EMBL" id="MBB5428968.1"/>
    </source>
</evidence>
<dbReference type="NCBIfam" id="NF005057">
    <property type="entry name" value="PRK06464.1"/>
    <property type="match status" value="1"/>
</dbReference>
<dbReference type="SUPFAM" id="SSF51621">
    <property type="entry name" value="Phosphoenolpyruvate/pyruvate domain"/>
    <property type="match status" value="1"/>
</dbReference>
<evidence type="ECO:0000256" key="6">
    <source>
        <dbReference type="ARBA" id="ARBA00021623"/>
    </source>
</evidence>
<dbReference type="GO" id="GO:0008986">
    <property type="term" value="F:pyruvate, water dikinase activity"/>
    <property type="evidence" value="ECO:0007669"/>
    <property type="project" value="UniProtKB-EC"/>
</dbReference>
<dbReference type="InterPro" id="IPR023151">
    <property type="entry name" value="PEP_util_CS"/>
</dbReference>
<dbReference type="AlphaFoldDB" id="A0A6I1Q609"/>
<dbReference type="Pfam" id="PF02896">
    <property type="entry name" value="PEP-utilizers_C"/>
    <property type="match status" value="1"/>
</dbReference>
<dbReference type="Proteomes" id="UP000592780">
    <property type="component" value="Unassembled WGS sequence"/>
</dbReference>
<dbReference type="GO" id="GO:0005524">
    <property type="term" value="F:ATP binding"/>
    <property type="evidence" value="ECO:0007669"/>
    <property type="project" value="UniProtKB-KW"/>
</dbReference>
<dbReference type="FunFam" id="3.30.1490.20:FF:000010">
    <property type="entry name" value="Phosphoenolpyruvate synthase"/>
    <property type="match status" value="1"/>
</dbReference>
<evidence type="ECO:0000313" key="20">
    <source>
        <dbReference type="Proteomes" id="UP000592780"/>
    </source>
</evidence>
<dbReference type="NCBIfam" id="TIGR01418">
    <property type="entry name" value="PEP_synth"/>
    <property type="match status" value="1"/>
</dbReference>
<dbReference type="SUPFAM" id="SSF56059">
    <property type="entry name" value="Glutathione synthetase ATP-binding domain-like"/>
    <property type="match status" value="1"/>
</dbReference>
<evidence type="ECO:0000259" key="18">
    <source>
        <dbReference type="Pfam" id="PF02896"/>
    </source>
</evidence>
<evidence type="ECO:0000256" key="8">
    <source>
        <dbReference type="ARBA" id="ARBA00022723"/>
    </source>
</evidence>
<dbReference type="SUPFAM" id="SSF52009">
    <property type="entry name" value="Phosphohistidine domain"/>
    <property type="match status" value="1"/>
</dbReference>
<dbReference type="UniPathway" id="UPA00138"/>
<dbReference type="InterPro" id="IPR006319">
    <property type="entry name" value="PEP_synth"/>
</dbReference>
<proteinExistence type="inferred from homology"/>
<feature type="domain" description="Pyruvate phosphate dikinase AMP/ATP-binding" evidence="17">
    <location>
        <begin position="20"/>
        <end position="347"/>
    </location>
</feature>
<accession>A0A6I1Q609</accession>
<comment type="caution">
    <text evidence="19">The sequence shown here is derived from an EMBL/GenBank/DDBJ whole genome shotgun (WGS) entry which is preliminary data.</text>
</comment>
<dbReference type="OrthoDB" id="9765468at2"/>
<dbReference type="Gene3D" id="3.30.470.20">
    <property type="entry name" value="ATP-grasp fold, B domain"/>
    <property type="match status" value="1"/>
</dbReference>
<dbReference type="GO" id="GO:0006094">
    <property type="term" value="P:gluconeogenesis"/>
    <property type="evidence" value="ECO:0007669"/>
    <property type="project" value="UniProtKB-UniPathway"/>
</dbReference>
<evidence type="ECO:0000256" key="2">
    <source>
        <dbReference type="ARBA" id="ARBA00002988"/>
    </source>
</evidence>
<dbReference type="InterPro" id="IPR015813">
    <property type="entry name" value="Pyrv/PenolPyrv_kinase-like_dom"/>
</dbReference>
<evidence type="ECO:0000256" key="4">
    <source>
        <dbReference type="ARBA" id="ARBA00007837"/>
    </source>
</evidence>
<dbReference type="InterPro" id="IPR036637">
    <property type="entry name" value="Phosphohistidine_dom_sf"/>
</dbReference>
<evidence type="ECO:0000259" key="16">
    <source>
        <dbReference type="Pfam" id="PF00391"/>
    </source>
</evidence>
<feature type="domain" description="PEP-utilising enzyme mobile" evidence="16">
    <location>
        <begin position="388"/>
        <end position="457"/>
    </location>
</feature>
<dbReference type="InterPro" id="IPR000121">
    <property type="entry name" value="PEP_util_C"/>
</dbReference>
<evidence type="ECO:0000256" key="12">
    <source>
        <dbReference type="ARBA" id="ARBA00022842"/>
    </source>
</evidence>
<keyword evidence="10 15" id="KW-0418">Kinase</keyword>
<evidence type="ECO:0000256" key="1">
    <source>
        <dbReference type="ARBA" id="ARBA00001946"/>
    </source>
</evidence>
<evidence type="ECO:0000256" key="9">
    <source>
        <dbReference type="ARBA" id="ARBA00022741"/>
    </source>
</evidence>
<dbReference type="FunFam" id="3.30.470.20:FF:000017">
    <property type="entry name" value="Phosphoenolpyruvate synthase"/>
    <property type="match status" value="1"/>
</dbReference>
<dbReference type="InterPro" id="IPR018274">
    <property type="entry name" value="PEP_util_AS"/>
</dbReference>
<evidence type="ECO:0000256" key="11">
    <source>
        <dbReference type="ARBA" id="ARBA00022840"/>
    </source>
</evidence>
<keyword evidence="11 15" id="KW-0067">ATP-binding</keyword>
<dbReference type="Gene3D" id="3.20.20.60">
    <property type="entry name" value="Phosphoenolpyruvate-binding domains"/>
    <property type="match status" value="1"/>
</dbReference>
<dbReference type="InterPro" id="IPR002192">
    <property type="entry name" value="PPDK_AMP/ATP-bd"/>
</dbReference>
<dbReference type="InterPro" id="IPR008279">
    <property type="entry name" value="PEP-util_enz_mobile_dom"/>
</dbReference>
<evidence type="ECO:0000256" key="14">
    <source>
        <dbReference type="ARBA" id="ARBA00047700"/>
    </source>
</evidence>
<dbReference type="InterPro" id="IPR040442">
    <property type="entry name" value="Pyrv_kinase-like_dom_sf"/>
</dbReference>
<evidence type="ECO:0000256" key="10">
    <source>
        <dbReference type="ARBA" id="ARBA00022777"/>
    </source>
</evidence>
<evidence type="ECO:0000256" key="7">
    <source>
        <dbReference type="ARBA" id="ARBA00022679"/>
    </source>
</evidence>
<dbReference type="PROSITE" id="PS00742">
    <property type="entry name" value="PEP_ENZYMES_2"/>
    <property type="match status" value="1"/>
</dbReference>
<protein>
    <recommendedName>
        <fullName evidence="6 15">Phosphoenolpyruvate synthase</fullName>
        <shortName evidence="15">PEP synthase</shortName>
        <ecNumber evidence="5 15">2.7.9.2</ecNumber>
    </recommendedName>
    <alternativeName>
        <fullName evidence="13 15">Pyruvate, water dikinase</fullName>
    </alternativeName>
</protein>
<evidence type="ECO:0000256" key="15">
    <source>
        <dbReference type="PIRNR" id="PIRNR000854"/>
    </source>
</evidence>
<reference evidence="19 20" key="1">
    <citation type="submission" date="2020-08" db="EMBL/GenBank/DDBJ databases">
        <title>Genomic Encyclopedia of Type Strains, Phase IV (KMG-V): Genome sequencing to study the core and pangenomes of soil and plant-associated prokaryotes.</title>
        <authorList>
            <person name="Whitman W."/>
        </authorList>
    </citation>
    <scope>NUCLEOTIDE SEQUENCE [LARGE SCALE GENOMIC DNA]</scope>
    <source>
        <strain evidence="19 20">JPY158</strain>
    </source>
</reference>
<comment type="catalytic activity">
    <reaction evidence="14 15">
        <text>pyruvate + ATP + H2O = phosphoenolpyruvate + AMP + phosphate + 2 H(+)</text>
        <dbReference type="Rhea" id="RHEA:11364"/>
        <dbReference type="ChEBI" id="CHEBI:15361"/>
        <dbReference type="ChEBI" id="CHEBI:15377"/>
        <dbReference type="ChEBI" id="CHEBI:15378"/>
        <dbReference type="ChEBI" id="CHEBI:30616"/>
        <dbReference type="ChEBI" id="CHEBI:43474"/>
        <dbReference type="ChEBI" id="CHEBI:58702"/>
        <dbReference type="ChEBI" id="CHEBI:456215"/>
        <dbReference type="EC" id="2.7.9.2"/>
    </reaction>
</comment>
<dbReference type="Gene3D" id="3.30.1490.20">
    <property type="entry name" value="ATP-grasp fold, A domain"/>
    <property type="match status" value="1"/>
</dbReference>
<name>A0A6I1Q609_PARAM</name>
<keyword evidence="20" id="KW-1185">Reference proteome</keyword>
<evidence type="ECO:0000259" key="17">
    <source>
        <dbReference type="Pfam" id="PF01326"/>
    </source>
</evidence>
<keyword evidence="8 15" id="KW-0479">Metal-binding</keyword>
<comment type="function">
    <text evidence="2 15">Catalyzes the phosphorylation of pyruvate to phosphoenolpyruvate.</text>
</comment>
<dbReference type="Pfam" id="PF01326">
    <property type="entry name" value="PPDK_N"/>
    <property type="match status" value="1"/>
</dbReference>
<dbReference type="InterPro" id="IPR013815">
    <property type="entry name" value="ATP_grasp_subdomain_1"/>
</dbReference>
<keyword evidence="12 15" id="KW-0460">Magnesium</keyword>
<feature type="domain" description="PEP-utilising enzyme C-terminal" evidence="18">
    <location>
        <begin position="480"/>
        <end position="792"/>
    </location>
</feature>
<keyword evidence="19" id="KW-0670">Pyruvate</keyword>
<dbReference type="GO" id="GO:0046872">
    <property type="term" value="F:metal ion binding"/>
    <property type="evidence" value="ECO:0007669"/>
    <property type="project" value="UniProtKB-KW"/>
</dbReference>
<dbReference type="EC" id="2.7.9.2" evidence="5 15"/>
<dbReference type="PIRSF" id="PIRSF000854">
    <property type="entry name" value="PEP_synthase"/>
    <property type="match status" value="1"/>
</dbReference>
<comment type="cofactor">
    <cofactor evidence="1 15">
        <name>Mg(2+)</name>
        <dbReference type="ChEBI" id="CHEBI:18420"/>
    </cofactor>
</comment>
<dbReference type="PANTHER" id="PTHR43030:SF1">
    <property type="entry name" value="PHOSPHOENOLPYRUVATE SYNTHASE"/>
    <property type="match status" value="1"/>
</dbReference>
<sequence>MDQAVAQVIWFEDLRREDVASVGGKNASLGELLSQLDGHGVRVPPGFATTAQAYWRYIDANRLRDQISARLEDLAQGRLTLAEAGEAIRAAIVHGDWPTELAQAVCAAYRTLGERSGGADADVAVRSSATAEDLPDASFAGQQETFLNVRGERALLDACRRCYASLFTDRAIAYRTAKGFDHLQVALSIGVQRMVRSDLGGAGVMFTIDTETGFDKIVLINAAWGLGENVVQGAVDPDEYEVFKPLLAERGYSPIVGKKRGEKARKMIYAKNGPHSTKNVPTSKAERAAFVLDDAEILSLSRSACAIEAHYGQPMDIEWAKDGATGEMFIVQARPETVQSRREASSVRNYRLRDAGRRLLRGVSVGEAIAAGAVCVIEHPSDMHRFVDGAVLVTPTTDPDWVPVMRRAAAIITDHGGRTSHAAIVSRELGLPAIVGTGNATHLLHDEQEVTVSCAEGDEGFVYEGTAAFDVEEIDFRSIPQTRTHVMLNLANPAAASRWWRLPADGVGLVRMEFVVSNDIKIHPMALVRFDELADATAKQRIEELTAGYPDKAEYFVDRLARGLGRIAAVQYPRPAIIRMSDFKTNEYAHLIGGQAFEPHEENPMLGFRGASRYYSPRYREGFALECRAIRRLREEMGLRNVVVMIPFCRTVCEADQVLEVMAQNGLRRGQDGLQVYVMCEIPSNVILARQFAQRFDGFSIGSNDLTQLTLGVDRDSAELAPLFDEQDEAVEWMIRRVIDDAHRAGAKVGLCGQAPSDHPEFAVFLVDCAIDSMSVSPDSFIAVKRAVASAEARVASPAATA</sequence>
<comment type="similarity">
    <text evidence="4 15">Belongs to the PEP-utilizing enzyme family.</text>
</comment>
<dbReference type="Pfam" id="PF00391">
    <property type="entry name" value="PEP-utilizers"/>
    <property type="match status" value="1"/>
</dbReference>
<evidence type="ECO:0000256" key="3">
    <source>
        <dbReference type="ARBA" id="ARBA00004742"/>
    </source>
</evidence>
<dbReference type="PANTHER" id="PTHR43030">
    <property type="entry name" value="PHOSPHOENOLPYRUVATE SYNTHASE"/>
    <property type="match status" value="1"/>
</dbReference>
<keyword evidence="7 15" id="KW-0808">Transferase</keyword>
<dbReference type="EMBL" id="JACHDD010000017">
    <property type="protein sequence ID" value="MBB5428968.1"/>
    <property type="molecule type" value="Genomic_DNA"/>
</dbReference>
<dbReference type="Gene3D" id="3.50.30.10">
    <property type="entry name" value="Phosphohistidine domain"/>
    <property type="match status" value="1"/>
</dbReference>